<accession>A0A9D1YYI6</accession>
<dbReference type="Proteomes" id="UP000886844">
    <property type="component" value="Unassembled WGS sequence"/>
</dbReference>
<name>A0A9D1YYI6_9BACT</name>
<gene>
    <name evidence="2" type="ORF">H9828_00775</name>
</gene>
<dbReference type="SUPFAM" id="SSF160574">
    <property type="entry name" value="BT0923-like"/>
    <property type="match status" value="1"/>
</dbReference>
<feature type="domain" description="Putative beta-lactamase-inhibitor-like PepSY-like" evidence="1">
    <location>
        <begin position="64"/>
        <end position="141"/>
    </location>
</feature>
<evidence type="ECO:0000259" key="1">
    <source>
        <dbReference type="Pfam" id="PF11396"/>
    </source>
</evidence>
<organism evidence="2 3">
    <name type="scientific">Candidatus Alistipes intestinigallinarum</name>
    <dbReference type="NCBI Taxonomy" id="2838440"/>
    <lineage>
        <taxon>Bacteria</taxon>
        <taxon>Pseudomonadati</taxon>
        <taxon>Bacteroidota</taxon>
        <taxon>Bacteroidia</taxon>
        <taxon>Bacteroidales</taxon>
        <taxon>Rikenellaceae</taxon>
        <taxon>Alistipes</taxon>
    </lineage>
</organism>
<dbReference type="AlphaFoldDB" id="A0A9D1YYI6"/>
<dbReference type="Gene3D" id="3.40.1420.30">
    <property type="match status" value="1"/>
</dbReference>
<dbReference type="InterPro" id="IPR021533">
    <property type="entry name" value="PepSY-like"/>
</dbReference>
<sequence length="155" mass="17651">MMRILNIRMGRLHVYAMTIFGLLIAGCTKEDRPESQVSETVKSFCLQWFPNERIIASERSGDGVQVTLCGGTMAVFDASDNWTWIENRERALPCGIVSGPIEEYLAAHYPEARILLLEHRKGYRVGLESEVVLTFNEDFQVTVQPWEDVDVIPIF</sequence>
<reference evidence="2" key="2">
    <citation type="submission" date="2021-04" db="EMBL/GenBank/DDBJ databases">
        <authorList>
            <person name="Gilroy R."/>
        </authorList>
    </citation>
    <scope>NUCLEOTIDE SEQUENCE</scope>
    <source>
        <strain evidence="2">5134</strain>
    </source>
</reference>
<evidence type="ECO:0000313" key="2">
    <source>
        <dbReference type="EMBL" id="HIY67930.1"/>
    </source>
</evidence>
<dbReference type="EMBL" id="DXDA01000007">
    <property type="protein sequence ID" value="HIY67930.1"/>
    <property type="molecule type" value="Genomic_DNA"/>
</dbReference>
<evidence type="ECO:0000313" key="3">
    <source>
        <dbReference type="Proteomes" id="UP000886844"/>
    </source>
</evidence>
<dbReference type="PROSITE" id="PS51257">
    <property type="entry name" value="PROKAR_LIPOPROTEIN"/>
    <property type="match status" value="1"/>
</dbReference>
<proteinExistence type="predicted"/>
<comment type="caution">
    <text evidence="2">The sequence shown here is derived from an EMBL/GenBank/DDBJ whole genome shotgun (WGS) entry which is preliminary data.</text>
</comment>
<dbReference type="Pfam" id="PF11396">
    <property type="entry name" value="PepSY_like"/>
    <property type="match status" value="1"/>
</dbReference>
<protein>
    <submittedName>
        <fullName evidence="2">PepSY-like domain-containing protein</fullName>
    </submittedName>
</protein>
<reference evidence="2" key="1">
    <citation type="journal article" date="2021" name="PeerJ">
        <title>Extensive microbial diversity within the chicken gut microbiome revealed by metagenomics and culture.</title>
        <authorList>
            <person name="Gilroy R."/>
            <person name="Ravi A."/>
            <person name="Getino M."/>
            <person name="Pursley I."/>
            <person name="Horton D.L."/>
            <person name="Alikhan N.F."/>
            <person name="Baker D."/>
            <person name="Gharbi K."/>
            <person name="Hall N."/>
            <person name="Watson M."/>
            <person name="Adriaenssens E.M."/>
            <person name="Foster-Nyarko E."/>
            <person name="Jarju S."/>
            <person name="Secka A."/>
            <person name="Antonio M."/>
            <person name="Oren A."/>
            <person name="Chaudhuri R.R."/>
            <person name="La Ragione R."/>
            <person name="Hildebrand F."/>
            <person name="Pallen M.J."/>
        </authorList>
    </citation>
    <scope>NUCLEOTIDE SEQUENCE</scope>
    <source>
        <strain evidence="2">5134</strain>
    </source>
</reference>